<comment type="caution">
    <text evidence="1">The sequence shown here is derived from an EMBL/GenBank/DDBJ whole genome shotgun (WGS) entry which is preliminary data.</text>
</comment>
<dbReference type="EMBL" id="JASCZI010211455">
    <property type="protein sequence ID" value="MED6191783.1"/>
    <property type="molecule type" value="Genomic_DNA"/>
</dbReference>
<reference evidence="1 2" key="1">
    <citation type="journal article" date="2023" name="Plants (Basel)">
        <title>Bridging the Gap: Combining Genomics and Transcriptomics Approaches to Understand Stylosanthes scabra, an Orphan Legume from the Brazilian Caatinga.</title>
        <authorList>
            <person name="Ferreira-Neto J.R.C."/>
            <person name="da Silva M.D."/>
            <person name="Binneck E."/>
            <person name="de Melo N.F."/>
            <person name="da Silva R.H."/>
            <person name="de Melo A.L.T.M."/>
            <person name="Pandolfi V."/>
            <person name="Bustamante F.O."/>
            <person name="Brasileiro-Vidal A.C."/>
            <person name="Benko-Iseppon A.M."/>
        </authorList>
    </citation>
    <scope>NUCLEOTIDE SEQUENCE [LARGE SCALE GENOMIC DNA]</scope>
    <source>
        <tissue evidence="1">Leaves</tissue>
    </source>
</reference>
<organism evidence="1 2">
    <name type="scientific">Stylosanthes scabra</name>
    <dbReference type="NCBI Taxonomy" id="79078"/>
    <lineage>
        <taxon>Eukaryota</taxon>
        <taxon>Viridiplantae</taxon>
        <taxon>Streptophyta</taxon>
        <taxon>Embryophyta</taxon>
        <taxon>Tracheophyta</taxon>
        <taxon>Spermatophyta</taxon>
        <taxon>Magnoliopsida</taxon>
        <taxon>eudicotyledons</taxon>
        <taxon>Gunneridae</taxon>
        <taxon>Pentapetalae</taxon>
        <taxon>rosids</taxon>
        <taxon>fabids</taxon>
        <taxon>Fabales</taxon>
        <taxon>Fabaceae</taxon>
        <taxon>Papilionoideae</taxon>
        <taxon>50 kb inversion clade</taxon>
        <taxon>dalbergioids sensu lato</taxon>
        <taxon>Dalbergieae</taxon>
        <taxon>Pterocarpus clade</taxon>
        <taxon>Stylosanthes</taxon>
    </lineage>
</organism>
<keyword evidence="2" id="KW-1185">Reference proteome</keyword>
<dbReference type="Proteomes" id="UP001341840">
    <property type="component" value="Unassembled WGS sequence"/>
</dbReference>
<evidence type="ECO:0000313" key="2">
    <source>
        <dbReference type="Proteomes" id="UP001341840"/>
    </source>
</evidence>
<accession>A0ABU6X5H6</accession>
<protein>
    <submittedName>
        <fullName evidence="1">Uncharacterized protein</fullName>
    </submittedName>
</protein>
<gene>
    <name evidence="1" type="ORF">PIB30_003584</name>
</gene>
<proteinExistence type="predicted"/>
<evidence type="ECO:0000313" key="1">
    <source>
        <dbReference type="EMBL" id="MED6191783.1"/>
    </source>
</evidence>
<sequence length="109" mass="11545">MPYANSNPPPPPTSFHQPKAYLTAPTTTSESSWFADSGASHHVTAEHSNILQHSDSAHAPDQLYVGNGKGVTKEVLHKGKARGGIYCFENLVIPRTSTPATNSGSSTSL</sequence>
<name>A0ABU6X5H6_9FABA</name>